<evidence type="ECO:0000256" key="2">
    <source>
        <dbReference type="ARBA" id="ARBA00023002"/>
    </source>
</evidence>
<dbReference type="AlphaFoldDB" id="A0A1C3EUC0"/>
<dbReference type="PANTHER" id="PTHR48106">
    <property type="entry name" value="QUINONE OXIDOREDUCTASE PIG3-RELATED"/>
    <property type="match status" value="1"/>
</dbReference>
<keyword evidence="5" id="KW-1185">Reference proteome</keyword>
<dbReference type="Proteomes" id="UP000094828">
    <property type="component" value="Unassembled WGS sequence"/>
</dbReference>
<proteinExistence type="predicted"/>
<comment type="caution">
    <text evidence="4">The sequence shown here is derived from an EMBL/GenBank/DDBJ whole genome shotgun (WGS) entry which is preliminary data.</text>
</comment>
<organism evidence="4 5">
    <name type="scientific">Planctopirus hydrillae</name>
    <dbReference type="NCBI Taxonomy" id="1841610"/>
    <lineage>
        <taxon>Bacteria</taxon>
        <taxon>Pseudomonadati</taxon>
        <taxon>Planctomycetota</taxon>
        <taxon>Planctomycetia</taxon>
        <taxon>Planctomycetales</taxon>
        <taxon>Planctomycetaceae</taxon>
        <taxon>Planctopirus</taxon>
    </lineage>
</organism>
<dbReference type="Pfam" id="PF00107">
    <property type="entry name" value="ADH_zinc_N"/>
    <property type="match status" value="1"/>
</dbReference>
<dbReference type="Gene3D" id="3.40.50.720">
    <property type="entry name" value="NAD(P)-binding Rossmann-like Domain"/>
    <property type="match status" value="1"/>
</dbReference>
<reference evidence="4 5" key="1">
    <citation type="submission" date="2016-05" db="EMBL/GenBank/DDBJ databases">
        <title>Genomic and physiological characterization of Planctopirus sp. isolated from fresh water lake.</title>
        <authorList>
            <person name="Subhash Y."/>
            <person name="Ramana C."/>
        </authorList>
    </citation>
    <scope>NUCLEOTIDE SEQUENCE [LARGE SCALE GENOMIC DNA]</scope>
    <source>
        <strain evidence="4 5">JC280</strain>
    </source>
</reference>
<dbReference type="InterPro" id="IPR013149">
    <property type="entry name" value="ADH-like_C"/>
</dbReference>
<dbReference type="InterPro" id="IPR011032">
    <property type="entry name" value="GroES-like_sf"/>
</dbReference>
<accession>A0A1C3EUC0</accession>
<evidence type="ECO:0000313" key="5">
    <source>
        <dbReference type="Proteomes" id="UP000094828"/>
    </source>
</evidence>
<evidence type="ECO:0000256" key="1">
    <source>
        <dbReference type="ARBA" id="ARBA00022857"/>
    </source>
</evidence>
<dbReference type="InterPro" id="IPR013154">
    <property type="entry name" value="ADH-like_N"/>
</dbReference>
<dbReference type="Gene3D" id="3.90.180.10">
    <property type="entry name" value="Medium-chain alcohol dehydrogenases, catalytic domain"/>
    <property type="match status" value="1"/>
</dbReference>
<feature type="domain" description="Enoyl reductase (ER)" evidence="3">
    <location>
        <begin position="29"/>
        <end position="342"/>
    </location>
</feature>
<protein>
    <recommendedName>
        <fullName evidence="3">Enoyl reductase (ER) domain-containing protein</fullName>
    </recommendedName>
</protein>
<dbReference type="GO" id="GO:0016651">
    <property type="term" value="F:oxidoreductase activity, acting on NAD(P)H"/>
    <property type="evidence" value="ECO:0007669"/>
    <property type="project" value="TreeGrafter"/>
</dbReference>
<keyword evidence="1" id="KW-0521">NADP</keyword>
<name>A0A1C3EUC0_9PLAN</name>
<dbReference type="SUPFAM" id="SSF50129">
    <property type="entry name" value="GroES-like"/>
    <property type="match status" value="1"/>
</dbReference>
<keyword evidence="2" id="KW-0560">Oxidoreductase</keyword>
<dbReference type="CDD" id="cd05282">
    <property type="entry name" value="ETR_like"/>
    <property type="match status" value="1"/>
</dbReference>
<dbReference type="InterPro" id="IPR036291">
    <property type="entry name" value="NAD(P)-bd_dom_sf"/>
</dbReference>
<dbReference type="STRING" id="1841610.A6X21_15555"/>
<dbReference type="RefSeq" id="WP_068845290.1">
    <property type="nucleotide sequence ID" value="NZ_LYDR01000004.1"/>
</dbReference>
<gene>
    <name evidence="4" type="ORF">A6X21_15555</name>
</gene>
<dbReference type="SUPFAM" id="SSF51735">
    <property type="entry name" value="NAD(P)-binding Rossmann-fold domains"/>
    <property type="match status" value="1"/>
</dbReference>
<dbReference type="GO" id="GO:0070402">
    <property type="term" value="F:NADPH binding"/>
    <property type="evidence" value="ECO:0007669"/>
    <property type="project" value="TreeGrafter"/>
</dbReference>
<dbReference type="InterPro" id="IPR020843">
    <property type="entry name" value="ER"/>
</dbReference>
<dbReference type="EMBL" id="LYDR01000004">
    <property type="protein sequence ID" value="ODA36754.1"/>
    <property type="molecule type" value="Genomic_DNA"/>
</dbReference>
<dbReference type="SMART" id="SM00829">
    <property type="entry name" value="PKS_ER"/>
    <property type="match status" value="1"/>
</dbReference>
<sequence length="344" mass="36948">MQAAIFRRTGEPAEVIEIQSTPKHEPPAGASSSFAQAAQSPAKGMVRVRMEAAPINPSDLMTIRGRYTKQPPLPARIGYEGAGIVSAANAGLYGRWLVGKRVAVLAADGGTWGEELELPAKNVIPVGAKLNALEAASFFVNPATAWLLTNQILSIPQGGWLVQSAAASAVGQMVCALGKHYGFRTMNLVRSASAIEIVKRAGGDAVIVTDDAGRWKEELQRQLPGGRIRYAIDPVGGELAATLVSMLGESGQIVLYGTLSHEPMSFSPRSLMTYGASVRGFWLGAEMARMNLWKKLSLVKTIRSLQERKILRTEVGLQFRIDEVHQAVVAAEAPQKSGKVYLVF</sequence>
<evidence type="ECO:0000313" key="4">
    <source>
        <dbReference type="EMBL" id="ODA36754.1"/>
    </source>
</evidence>
<dbReference type="PANTHER" id="PTHR48106:SF2">
    <property type="entry name" value="ZN2+-BINDING DEHYDROGENASE"/>
    <property type="match status" value="1"/>
</dbReference>
<dbReference type="OrthoDB" id="9787435at2"/>
<evidence type="ECO:0000259" key="3">
    <source>
        <dbReference type="SMART" id="SM00829"/>
    </source>
</evidence>
<dbReference type="Pfam" id="PF08240">
    <property type="entry name" value="ADH_N"/>
    <property type="match status" value="1"/>
</dbReference>